<gene>
    <name evidence="1" type="ORF">GLOINDRAFT_15805</name>
</gene>
<dbReference type="AlphaFoldDB" id="U9UTQ1"/>
<dbReference type="EMBL" id="KI275055">
    <property type="protein sequence ID" value="ESA23062.1"/>
    <property type="molecule type" value="Genomic_DNA"/>
</dbReference>
<name>U9UTQ1_RHIID</name>
<sequence>MNANFSIIYTCKIYEILSDKEAKNIFKFYHASLQVLSDDIYPFAIELLKDGVKLNEYQKKFQSGGIYVFILK</sequence>
<accession>U9UTQ1</accession>
<protein>
    <submittedName>
        <fullName evidence="1">Uncharacterized protein</fullName>
    </submittedName>
</protein>
<organism evidence="1">
    <name type="scientific">Rhizophagus irregularis (strain DAOM 181602 / DAOM 197198 / MUCL 43194)</name>
    <name type="common">Arbuscular mycorrhizal fungus</name>
    <name type="synonym">Glomus intraradices</name>
    <dbReference type="NCBI Taxonomy" id="747089"/>
    <lineage>
        <taxon>Eukaryota</taxon>
        <taxon>Fungi</taxon>
        <taxon>Fungi incertae sedis</taxon>
        <taxon>Mucoromycota</taxon>
        <taxon>Glomeromycotina</taxon>
        <taxon>Glomeromycetes</taxon>
        <taxon>Glomerales</taxon>
        <taxon>Glomeraceae</taxon>
        <taxon>Rhizophagus</taxon>
    </lineage>
</organism>
<proteinExistence type="predicted"/>
<reference evidence="1" key="1">
    <citation type="submission" date="2013-07" db="EMBL/GenBank/DDBJ databases">
        <title>The genome of an arbuscular mycorrhizal fungus provides insights into the evolution of the oldest plant symbiosis.</title>
        <authorList>
            <consortium name="DOE Joint Genome Institute"/>
            <person name="Tisserant E."/>
            <person name="Malbreil M."/>
            <person name="Kuo A."/>
            <person name="Kohler A."/>
            <person name="Symeonidi A."/>
            <person name="Balestrini R."/>
            <person name="Charron P."/>
            <person name="Duensing N."/>
            <person name="Frei-dit-Frey N."/>
            <person name="Gianinazzi-Pearson V."/>
            <person name="Gilbert B."/>
            <person name="Handa Y."/>
            <person name="Hijri M."/>
            <person name="Kaul R."/>
            <person name="Kawaguchi M."/>
            <person name="Krajinski F."/>
            <person name="Lammers P."/>
            <person name="Lapierre D."/>
            <person name="Masclaux F.G."/>
            <person name="Murat C."/>
            <person name="Morin E."/>
            <person name="Ndikumana S."/>
            <person name="Pagni M."/>
            <person name="Petitpierre D."/>
            <person name="Requena N."/>
            <person name="Rosikiewicz P."/>
            <person name="Riley R."/>
            <person name="Saito K."/>
            <person name="San Clemente H."/>
            <person name="Shapiro H."/>
            <person name="van Tuinen D."/>
            <person name="Becard G."/>
            <person name="Bonfante P."/>
            <person name="Paszkowski U."/>
            <person name="Shachar-Hill Y."/>
            <person name="Young J.P."/>
            <person name="Sanders I.R."/>
            <person name="Henrissat B."/>
            <person name="Rensing S.A."/>
            <person name="Grigoriev I.V."/>
            <person name="Corradi N."/>
            <person name="Roux C."/>
            <person name="Martin F."/>
        </authorList>
    </citation>
    <scope>NUCLEOTIDE SEQUENCE</scope>
    <source>
        <strain evidence="1">DAOM 197198</strain>
    </source>
</reference>
<dbReference type="HOGENOM" id="CLU_2723444_0_0_1"/>
<evidence type="ECO:0000313" key="1">
    <source>
        <dbReference type="EMBL" id="ESA23062.1"/>
    </source>
</evidence>